<gene>
    <name evidence="1" type="ORF">JAN5088_02317</name>
</gene>
<protein>
    <submittedName>
        <fullName evidence="1">Uncharacterized protein</fullName>
    </submittedName>
</protein>
<dbReference type="AlphaFoldDB" id="A0A0M6XTM6"/>
<keyword evidence="2" id="KW-1185">Reference proteome</keyword>
<reference evidence="1 2" key="1">
    <citation type="submission" date="2015-07" db="EMBL/GenBank/DDBJ databases">
        <authorList>
            <person name="Noorani M."/>
        </authorList>
    </citation>
    <scope>NUCLEOTIDE SEQUENCE [LARGE SCALE GENOMIC DNA]</scope>
    <source>
        <strain evidence="1 2">CECT 5088</strain>
    </source>
</reference>
<proteinExistence type="predicted"/>
<dbReference type="Proteomes" id="UP000048908">
    <property type="component" value="Unassembled WGS sequence"/>
</dbReference>
<evidence type="ECO:0000313" key="1">
    <source>
        <dbReference type="EMBL" id="CTQ33535.1"/>
    </source>
</evidence>
<accession>A0A0M6XTM6</accession>
<name>A0A0M6XTM6_9RHOB</name>
<dbReference type="EMBL" id="CXPG01000020">
    <property type="protein sequence ID" value="CTQ33535.1"/>
    <property type="molecule type" value="Genomic_DNA"/>
</dbReference>
<evidence type="ECO:0000313" key="2">
    <source>
        <dbReference type="Proteomes" id="UP000048908"/>
    </source>
</evidence>
<sequence>MNSRLRARPCPDGGGLDARTGHVSYVSDVPQDDPAEAVAPIAEGSPGATPLTELIDEMEEVGHRDDEVAGDDVASARKRAMAVRHHAAFAAVQPFGVVGVSAPVARAGGRHVLRLGTDRLAVRPRPVFRRAVPDHVQQRHHDRRPWPDMASGFAENRFDDGAVVALQKGREGLVWYHRFVLALVGEASADMIHPVAQMVFSLACHVGELWNRSLTSRHVWAPVPVPFPPRLGHV</sequence>
<organism evidence="1 2">
    <name type="scientific">Jannaschia rubra</name>
    <dbReference type="NCBI Taxonomy" id="282197"/>
    <lineage>
        <taxon>Bacteria</taxon>
        <taxon>Pseudomonadati</taxon>
        <taxon>Pseudomonadota</taxon>
        <taxon>Alphaproteobacteria</taxon>
        <taxon>Rhodobacterales</taxon>
        <taxon>Roseobacteraceae</taxon>
        <taxon>Jannaschia</taxon>
    </lineage>
</organism>